<evidence type="ECO:0000259" key="2">
    <source>
        <dbReference type="PROSITE" id="PS50846"/>
    </source>
</evidence>
<dbReference type="Pfam" id="PF00403">
    <property type="entry name" value="HMA"/>
    <property type="match status" value="1"/>
</dbReference>
<reference evidence="3" key="1">
    <citation type="submission" date="2020-05" db="EMBL/GenBank/DDBJ databases">
        <authorList>
            <person name="Chiriac C."/>
            <person name="Salcher M."/>
            <person name="Ghai R."/>
            <person name="Kavagutti S V."/>
        </authorList>
    </citation>
    <scope>NUCLEOTIDE SEQUENCE</scope>
</reference>
<dbReference type="SUPFAM" id="SSF55008">
    <property type="entry name" value="HMA, heavy metal-associated domain"/>
    <property type="match status" value="1"/>
</dbReference>
<dbReference type="InterPro" id="IPR036163">
    <property type="entry name" value="HMA_dom_sf"/>
</dbReference>
<feature type="domain" description="HMA" evidence="2">
    <location>
        <begin position="2"/>
        <end position="70"/>
    </location>
</feature>
<dbReference type="GO" id="GO:0046872">
    <property type="term" value="F:metal ion binding"/>
    <property type="evidence" value="ECO:0007669"/>
    <property type="project" value="UniProtKB-KW"/>
</dbReference>
<sequence length="71" mass="7416">MNSYDFTVTGLTCNHCVMTVTRAVAEVDGVSAVRIDLVPNGESTVHIDSDSDVDRGLVADAVTGAGYQLVS</sequence>
<gene>
    <name evidence="3" type="ORF">UFOPK1788_00546</name>
</gene>
<protein>
    <submittedName>
        <fullName evidence="3">Unannotated protein</fullName>
    </submittedName>
</protein>
<dbReference type="CDD" id="cd00371">
    <property type="entry name" value="HMA"/>
    <property type="match status" value="1"/>
</dbReference>
<accession>A0A6J6FX20</accession>
<dbReference type="InterPro" id="IPR006121">
    <property type="entry name" value="HMA_dom"/>
</dbReference>
<dbReference type="InterPro" id="IPR017969">
    <property type="entry name" value="Heavy-metal-associated_CS"/>
</dbReference>
<keyword evidence="1" id="KW-0479">Metal-binding</keyword>
<evidence type="ECO:0000313" key="3">
    <source>
        <dbReference type="EMBL" id="CAB4591445.1"/>
    </source>
</evidence>
<dbReference type="AlphaFoldDB" id="A0A6J6FX20"/>
<dbReference type="EMBL" id="CAEZUE010000055">
    <property type="protein sequence ID" value="CAB4591445.1"/>
    <property type="molecule type" value="Genomic_DNA"/>
</dbReference>
<evidence type="ECO:0000256" key="1">
    <source>
        <dbReference type="ARBA" id="ARBA00022723"/>
    </source>
</evidence>
<name>A0A6J6FX20_9ZZZZ</name>
<dbReference type="Gene3D" id="3.30.70.100">
    <property type="match status" value="1"/>
</dbReference>
<proteinExistence type="predicted"/>
<organism evidence="3">
    <name type="scientific">freshwater metagenome</name>
    <dbReference type="NCBI Taxonomy" id="449393"/>
    <lineage>
        <taxon>unclassified sequences</taxon>
        <taxon>metagenomes</taxon>
        <taxon>ecological metagenomes</taxon>
    </lineage>
</organism>
<dbReference type="PROSITE" id="PS01047">
    <property type="entry name" value="HMA_1"/>
    <property type="match status" value="1"/>
</dbReference>
<dbReference type="PROSITE" id="PS50846">
    <property type="entry name" value="HMA_2"/>
    <property type="match status" value="1"/>
</dbReference>